<keyword evidence="2" id="KW-0175">Coiled coil</keyword>
<feature type="coiled-coil region" evidence="2">
    <location>
        <begin position="131"/>
        <end position="158"/>
    </location>
</feature>
<evidence type="ECO:0000313" key="6">
    <source>
        <dbReference type="Proteomes" id="UP000276776"/>
    </source>
</evidence>
<name>A0A0N5CXP9_THECL</name>
<dbReference type="PROSITE" id="PS50866">
    <property type="entry name" value="GOLD"/>
    <property type="match status" value="1"/>
</dbReference>
<reference evidence="7" key="1">
    <citation type="submission" date="2017-02" db="UniProtKB">
        <authorList>
            <consortium name="WormBaseParasite"/>
        </authorList>
    </citation>
    <scope>IDENTIFICATION</scope>
</reference>
<reference evidence="5 6" key="2">
    <citation type="submission" date="2018-11" db="EMBL/GenBank/DDBJ databases">
        <authorList>
            <consortium name="Pathogen Informatics"/>
        </authorList>
    </citation>
    <scope>NUCLEOTIDE SEQUENCE [LARGE SCALE GENOMIC DNA]</scope>
</reference>
<dbReference type="SUPFAM" id="SSF51735">
    <property type="entry name" value="NAD(P)-binding Rossmann-fold domains"/>
    <property type="match status" value="1"/>
</dbReference>
<evidence type="ECO:0000256" key="2">
    <source>
        <dbReference type="SAM" id="Coils"/>
    </source>
</evidence>
<dbReference type="WBParaSite" id="TCLT_0000518501-mRNA-1">
    <property type="protein sequence ID" value="TCLT_0000518501-mRNA-1"/>
    <property type="gene ID" value="TCLT_0000518501"/>
</dbReference>
<dbReference type="OrthoDB" id="3427at2759"/>
<keyword evidence="1" id="KW-0560">Oxidoreductase</keyword>
<dbReference type="InterPro" id="IPR002347">
    <property type="entry name" value="SDR_fam"/>
</dbReference>
<dbReference type="GO" id="GO:0016491">
    <property type="term" value="F:oxidoreductase activity"/>
    <property type="evidence" value="ECO:0007669"/>
    <property type="project" value="UniProtKB-KW"/>
</dbReference>
<organism evidence="7">
    <name type="scientific">Thelazia callipaeda</name>
    <name type="common">Oriental eyeworm</name>
    <name type="synonym">Parasitic nematode</name>
    <dbReference type="NCBI Taxonomy" id="103827"/>
    <lineage>
        <taxon>Eukaryota</taxon>
        <taxon>Metazoa</taxon>
        <taxon>Ecdysozoa</taxon>
        <taxon>Nematoda</taxon>
        <taxon>Chromadorea</taxon>
        <taxon>Rhabditida</taxon>
        <taxon>Spirurina</taxon>
        <taxon>Spiruromorpha</taxon>
        <taxon>Thelazioidea</taxon>
        <taxon>Thelaziidae</taxon>
        <taxon>Thelazia</taxon>
    </lineage>
</organism>
<dbReference type="InterPro" id="IPR009038">
    <property type="entry name" value="GOLD_dom"/>
</dbReference>
<dbReference type="PRINTS" id="PR00081">
    <property type="entry name" value="GDHRDH"/>
</dbReference>
<dbReference type="Pfam" id="PF01105">
    <property type="entry name" value="EMP24_GP25L"/>
    <property type="match status" value="1"/>
</dbReference>
<dbReference type="PANTHER" id="PTHR43157:SF68">
    <property type="entry name" value="RETINOL DEHYDROGENASE 13"/>
    <property type="match status" value="1"/>
</dbReference>
<feature type="domain" description="GOLD" evidence="4">
    <location>
        <begin position="27"/>
        <end position="122"/>
    </location>
</feature>
<proteinExistence type="predicted"/>
<sequence>MQLVSVFIMLFCGSVRALYFHISETERKCFIEEVPDETRVAGDYKVMLYDPKTKGVGEYPGIGVHVEVKDPDDKMILSKLYTSQGRFTFTSHSPGEHFICLYSNSTAWFSGAQLRVFFDILVGEHAQDYEQVAAKDKLNELQLRIRQLLDQVEQISKEQNYQRYREERFRQTSENTNSRVLWWSVAQTIVLLVTGAWQMRHLKGFFEAKKLCLLHDVITTIKKEVKNFYRNTMFMLKRMISDVSKGWVAVFAAVAGASGAYYSYFHSGSSDNYKLDNNLIGKTYIVVGATSGIGMETTRELAARKAKVIMACRNRRKCIELRRNLVIKTKNVDIYCRRLDLEDFDSVRDFVFKLDTGKDKLEKIDGVVYSAAVIESTRQTNKHHIERTFATNYLGPFLLTSLLYDRLRKQPSPVRLVFLNTSDLQIDELSFNDLNSVDLAKWKESPEKAKRNAYYQSKLALTLFVKSLADKVKDTNLRVIMVDPGPTNTDLLYRLEGADGRLFFVRWCKNFKRFIYGLVAAQSVSDACRPVLYAVADEKMEDMNGVFINCLRTKLPWHKLAYDENVVTKLWLTSAKWTEAGAQLKLLQEDLKKIKTQEKDVPFGWFSWKWW</sequence>
<protein>
    <submittedName>
        <fullName evidence="7">GOLD domain-containing protein</fullName>
    </submittedName>
</protein>
<feature type="signal peptide" evidence="3">
    <location>
        <begin position="1"/>
        <end position="17"/>
    </location>
</feature>
<evidence type="ECO:0000256" key="3">
    <source>
        <dbReference type="SAM" id="SignalP"/>
    </source>
</evidence>
<keyword evidence="3" id="KW-0732">Signal</keyword>
<evidence type="ECO:0000256" key="1">
    <source>
        <dbReference type="ARBA" id="ARBA00023002"/>
    </source>
</evidence>
<gene>
    <name evidence="5" type="ORF">TCLT_LOCUS5174</name>
</gene>
<dbReference type="PANTHER" id="PTHR43157">
    <property type="entry name" value="PHOSPHATIDYLINOSITOL-GLYCAN BIOSYNTHESIS CLASS F PROTEIN-RELATED"/>
    <property type="match status" value="1"/>
</dbReference>
<dbReference type="OMA" id="FFVRWCK"/>
<evidence type="ECO:0000313" key="7">
    <source>
        <dbReference type="WBParaSite" id="TCLT_0000518501-mRNA-1"/>
    </source>
</evidence>
<evidence type="ECO:0000259" key="4">
    <source>
        <dbReference type="PROSITE" id="PS50866"/>
    </source>
</evidence>
<dbReference type="InterPro" id="IPR036291">
    <property type="entry name" value="NAD(P)-bd_dom_sf"/>
</dbReference>
<dbReference type="AlphaFoldDB" id="A0A0N5CXP9"/>
<dbReference type="Gene3D" id="3.40.50.720">
    <property type="entry name" value="NAD(P)-binding Rossmann-like Domain"/>
    <property type="match status" value="1"/>
</dbReference>
<evidence type="ECO:0000313" key="5">
    <source>
        <dbReference type="EMBL" id="VDN02383.1"/>
    </source>
</evidence>
<keyword evidence="6" id="KW-1185">Reference proteome</keyword>
<feature type="chain" id="PRO_5043126417" evidence="3">
    <location>
        <begin position="18"/>
        <end position="611"/>
    </location>
</feature>
<dbReference type="Pfam" id="PF00106">
    <property type="entry name" value="adh_short"/>
    <property type="match status" value="1"/>
</dbReference>
<dbReference type="Proteomes" id="UP000276776">
    <property type="component" value="Unassembled WGS sequence"/>
</dbReference>
<dbReference type="STRING" id="103827.A0A0N5CXP9"/>
<accession>A0A0N5CXP9</accession>
<dbReference type="EMBL" id="UYYF01004324">
    <property type="protein sequence ID" value="VDN02383.1"/>
    <property type="molecule type" value="Genomic_DNA"/>
</dbReference>
<dbReference type="SMART" id="SM01190">
    <property type="entry name" value="EMP24_GP25L"/>
    <property type="match status" value="1"/>
</dbReference>